<dbReference type="FunCoup" id="A0A482WLD4">
    <property type="interactions" value="1039"/>
</dbReference>
<evidence type="ECO:0000256" key="3">
    <source>
        <dbReference type="ARBA" id="ARBA00017926"/>
    </source>
</evidence>
<dbReference type="STRING" id="195883.A0A482WLD4"/>
<feature type="region of interest" description="Disordered" evidence="9">
    <location>
        <begin position="28"/>
        <end position="50"/>
    </location>
</feature>
<dbReference type="InParanoid" id="A0A482WLD4"/>
<keyword evidence="4 8" id="KW-0963">Cytoplasm</keyword>
<dbReference type="GO" id="GO:0030942">
    <property type="term" value="F:endoplasmic reticulum signal peptide binding"/>
    <property type="evidence" value="ECO:0007669"/>
    <property type="project" value="UniProtKB-UniRule"/>
</dbReference>
<proteinExistence type="inferred from homology"/>
<organism evidence="10 11">
    <name type="scientific">Laodelphax striatellus</name>
    <name type="common">Small brown planthopper</name>
    <name type="synonym">Delphax striatella</name>
    <dbReference type="NCBI Taxonomy" id="195883"/>
    <lineage>
        <taxon>Eukaryota</taxon>
        <taxon>Metazoa</taxon>
        <taxon>Ecdysozoa</taxon>
        <taxon>Arthropoda</taxon>
        <taxon>Hexapoda</taxon>
        <taxon>Insecta</taxon>
        <taxon>Pterygota</taxon>
        <taxon>Neoptera</taxon>
        <taxon>Paraneoptera</taxon>
        <taxon>Hemiptera</taxon>
        <taxon>Auchenorrhyncha</taxon>
        <taxon>Fulgoroidea</taxon>
        <taxon>Delphacidae</taxon>
        <taxon>Criomorphinae</taxon>
        <taxon>Laodelphax</taxon>
    </lineage>
</organism>
<evidence type="ECO:0000256" key="5">
    <source>
        <dbReference type="ARBA" id="ARBA00022884"/>
    </source>
</evidence>
<reference evidence="10 11" key="1">
    <citation type="journal article" date="2017" name="Gigascience">
        <title>Genome sequence of the small brown planthopper, Laodelphax striatellus.</title>
        <authorList>
            <person name="Zhu J."/>
            <person name="Jiang F."/>
            <person name="Wang X."/>
            <person name="Yang P."/>
            <person name="Bao Y."/>
            <person name="Zhao W."/>
            <person name="Wang W."/>
            <person name="Lu H."/>
            <person name="Wang Q."/>
            <person name="Cui N."/>
            <person name="Li J."/>
            <person name="Chen X."/>
            <person name="Luo L."/>
            <person name="Yu J."/>
            <person name="Kang L."/>
            <person name="Cui F."/>
        </authorList>
    </citation>
    <scope>NUCLEOTIDE SEQUENCE [LARGE SCALE GENOMIC DNA]</scope>
    <source>
        <strain evidence="10">Lst14</strain>
    </source>
</reference>
<comment type="subcellular location">
    <subcellularLocation>
        <location evidence="1 8">Cytoplasm</location>
    </subcellularLocation>
</comment>
<evidence type="ECO:0000256" key="2">
    <source>
        <dbReference type="ARBA" id="ARBA00010349"/>
    </source>
</evidence>
<accession>A0A482WLD4</accession>
<evidence type="ECO:0000256" key="1">
    <source>
        <dbReference type="ARBA" id="ARBA00004496"/>
    </source>
</evidence>
<name>A0A482WLD4_LAOST</name>
<dbReference type="GO" id="GO:0005786">
    <property type="term" value="C:signal recognition particle, endoplasmic reticulum targeting"/>
    <property type="evidence" value="ECO:0007669"/>
    <property type="project" value="UniProtKB-UniRule"/>
</dbReference>
<evidence type="ECO:0000313" key="11">
    <source>
        <dbReference type="Proteomes" id="UP000291343"/>
    </source>
</evidence>
<evidence type="ECO:0000256" key="6">
    <source>
        <dbReference type="ARBA" id="ARBA00023135"/>
    </source>
</evidence>
<dbReference type="EMBL" id="QKKF02032524">
    <property type="protein sequence ID" value="RZF34130.1"/>
    <property type="molecule type" value="Genomic_DNA"/>
</dbReference>
<keyword evidence="11" id="KW-1185">Reference proteome</keyword>
<dbReference type="FunFam" id="3.30.720.10:FF:000003">
    <property type="entry name" value="Signal recognition particle 14"/>
    <property type="match status" value="1"/>
</dbReference>
<evidence type="ECO:0000256" key="7">
    <source>
        <dbReference type="ARBA" id="ARBA00023274"/>
    </source>
</evidence>
<dbReference type="AlphaFoldDB" id="A0A482WLD4"/>
<comment type="subunit">
    <text evidence="8">Heterodimer with SRP9; binds RNA as heterodimer. Component of a signal recognition particle (SRP) complex that consists of a 7SL RNA molecule of 300 nucleotides and six protein subunits: SRP72, SRP68, SRP54, SRP19, SRP14 and SRP9.</text>
</comment>
<comment type="similarity">
    <text evidence="2 8">Belongs to the SRP14 family.</text>
</comment>
<comment type="function">
    <text evidence="8">Component of the signal recognition particle (SRP) complex, a ribonucleoprotein complex that mediates the cotranslational targeting of secretory and membrane proteins to the endoplasmic reticulum (ER). SRP9 together with SRP14 and the Alu portion of the SRP RNA, constitutes the elongation arrest domain of SRP. The complex of SRP9 and SRP14 is required for SRP RNA binding.</text>
</comment>
<evidence type="ECO:0000256" key="9">
    <source>
        <dbReference type="SAM" id="MobiDB-lite"/>
    </source>
</evidence>
<keyword evidence="7 8" id="KW-0687">Ribonucleoprotein</keyword>
<keyword evidence="5 8" id="KW-0694">RNA-binding</keyword>
<dbReference type="Gene3D" id="3.30.720.10">
    <property type="entry name" value="Signal recognition particle alu RNA binding heterodimer, srp9/1"/>
    <property type="match status" value="1"/>
</dbReference>
<feature type="compositionally biased region" description="Basic and acidic residues" evidence="9">
    <location>
        <begin position="31"/>
        <end position="42"/>
    </location>
</feature>
<sequence>MVLLENEVFLSQLTKIFQKSRGGGSVTITMKRYDGRTRPEPRKGRKPLPEPSEYLCLIRASCKNKKISTVIPPKDVNKFQQAYCNLLKGNLDGLKKLKKVKTKSKATQ</sequence>
<evidence type="ECO:0000256" key="4">
    <source>
        <dbReference type="ARBA" id="ARBA00022490"/>
    </source>
</evidence>
<dbReference type="SMR" id="A0A482WLD4"/>
<keyword evidence="6 8" id="KW-0733">Signal recognition particle</keyword>
<evidence type="ECO:0000256" key="8">
    <source>
        <dbReference type="RuleBase" id="RU368100"/>
    </source>
</evidence>
<dbReference type="GO" id="GO:0006614">
    <property type="term" value="P:SRP-dependent cotranslational protein targeting to membrane"/>
    <property type="evidence" value="ECO:0007669"/>
    <property type="project" value="UniProtKB-UniRule"/>
</dbReference>
<evidence type="ECO:0000313" key="10">
    <source>
        <dbReference type="EMBL" id="RZF34130.1"/>
    </source>
</evidence>
<dbReference type="InterPro" id="IPR003210">
    <property type="entry name" value="Signal_recog_particle_SRP14"/>
</dbReference>
<dbReference type="SUPFAM" id="SSF54762">
    <property type="entry name" value="Signal recognition particle alu RNA binding heterodimer, SRP9/14"/>
    <property type="match status" value="1"/>
</dbReference>
<dbReference type="Proteomes" id="UP000291343">
    <property type="component" value="Unassembled WGS sequence"/>
</dbReference>
<protein>
    <recommendedName>
        <fullName evidence="3 8">Signal recognition particle 14 kDa protein</fullName>
        <shortName evidence="8">SRP14</shortName>
    </recommendedName>
</protein>
<dbReference type="PANTHER" id="PTHR12013">
    <property type="entry name" value="SIGNAL RECOGNITION PARTICLE 14 KD PROTEIN"/>
    <property type="match status" value="1"/>
</dbReference>
<dbReference type="Pfam" id="PF02290">
    <property type="entry name" value="SRP14"/>
    <property type="match status" value="1"/>
</dbReference>
<gene>
    <name evidence="10" type="ORF">LSTR_LSTR003540</name>
</gene>
<dbReference type="GO" id="GO:0008312">
    <property type="term" value="F:7S RNA binding"/>
    <property type="evidence" value="ECO:0007669"/>
    <property type="project" value="UniProtKB-UniRule"/>
</dbReference>
<dbReference type="InterPro" id="IPR009018">
    <property type="entry name" value="Signal_recog_particle_SRP9/14"/>
</dbReference>
<dbReference type="OrthoDB" id="19209at2759"/>
<comment type="caution">
    <text evidence="10">The sequence shown here is derived from an EMBL/GenBank/DDBJ whole genome shotgun (WGS) entry which is preliminary data.</text>
</comment>